<feature type="compositionally biased region" description="Gly residues" evidence="1">
    <location>
        <begin position="87"/>
        <end position="97"/>
    </location>
</feature>
<evidence type="ECO:0000313" key="5">
    <source>
        <dbReference type="Proteomes" id="UP000629468"/>
    </source>
</evidence>
<keyword evidence="2" id="KW-0812">Transmembrane</keyword>
<proteinExistence type="predicted"/>
<evidence type="ECO:0000256" key="1">
    <source>
        <dbReference type="SAM" id="MobiDB-lite"/>
    </source>
</evidence>
<protein>
    <submittedName>
        <fullName evidence="4">Uncharacterized protein</fullName>
    </submittedName>
</protein>
<sequence>MLSFLLCSILSLSLLPSVSAEFVEDRHHVARIIVGAIIGLGCFVIFFICLSYMLRRRRRAGVIPLRRGFYQPEAGSGYQQQPVRPAGSGGFHAGGYQYGHHAHPQSHPNYSNLNLPTYNPPDIPPPAYAKE</sequence>
<dbReference type="EMBL" id="JABXXO010000009">
    <property type="protein sequence ID" value="KAF7770217.1"/>
    <property type="molecule type" value="Genomic_DNA"/>
</dbReference>
<evidence type="ECO:0000313" key="4">
    <source>
        <dbReference type="EMBL" id="KAF7770217.1"/>
    </source>
</evidence>
<keyword evidence="2" id="KW-1133">Transmembrane helix</keyword>
<evidence type="ECO:0000256" key="3">
    <source>
        <dbReference type="SAM" id="SignalP"/>
    </source>
</evidence>
<keyword evidence="2" id="KW-0472">Membrane</keyword>
<accession>A0A8H7C7X9</accession>
<feature type="signal peptide" evidence="3">
    <location>
        <begin position="1"/>
        <end position="20"/>
    </location>
</feature>
<dbReference type="Proteomes" id="UP000629468">
    <property type="component" value="Unassembled WGS sequence"/>
</dbReference>
<name>A0A8H7C7X9_AGABI</name>
<gene>
    <name evidence="4" type="ORF">Agabi119p4_6191</name>
</gene>
<feature type="transmembrane region" description="Helical" evidence="2">
    <location>
        <begin position="30"/>
        <end position="54"/>
    </location>
</feature>
<evidence type="ECO:0000256" key="2">
    <source>
        <dbReference type="SAM" id="Phobius"/>
    </source>
</evidence>
<reference evidence="4 5" key="1">
    <citation type="journal article" name="Sci. Rep.">
        <title>Telomere-to-telomere assembled and centromere annotated genomes of the two main subspecies of the button mushroom Agaricus bisporus reveal especially polymorphic chromosome ends.</title>
        <authorList>
            <person name="Sonnenberg A.S.M."/>
            <person name="Sedaghat-Telgerd N."/>
            <person name="Lavrijssen B."/>
            <person name="Ohm R.A."/>
            <person name="Hendrickx P.M."/>
            <person name="Scholtmeijer K."/>
            <person name="Baars J.J.P."/>
            <person name="van Peer A."/>
        </authorList>
    </citation>
    <scope>NUCLEOTIDE SEQUENCE [LARGE SCALE GENOMIC DNA]</scope>
    <source>
        <strain evidence="4 5">H119_p4</strain>
    </source>
</reference>
<organism evidence="4 5">
    <name type="scientific">Agaricus bisporus var. burnettii</name>
    <dbReference type="NCBI Taxonomy" id="192524"/>
    <lineage>
        <taxon>Eukaryota</taxon>
        <taxon>Fungi</taxon>
        <taxon>Dikarya</taxon>
        <taxon>Basidiomycota</taxon>
        <taxon>Agaricomycotina</taxon>
        <taxon>Agaricomycetes</taxon>
        <taxon>Agaricomycetidae</taxon>
        <taxon>Agaricales</taxon>
        <taxon>Agaricineae</taxon>
        <taxon>Agaricaceae</taxon>
        <taxon>Agaricus</taxon>
    </lineage>
</organism>
<feature type="region of interest" description="Disordered" evidence="1">
    <location>
        <begin position="72"/>
        <end position="116"/>
    </location>
</feature>
<feature type="compositionally biased region" description="Polar residues" evidence="1">
    <location>
        <begin position="106"/>
        <end position="116"/>
    </location>
</feature>
<keyword evidence="3" id="KW-0732">Signal</keyword>
<dbReference type="AlphaFoldDB" id="A0A8H7C7X9"/>
<comment type="caution">
    <text evidence="4">The sequence shown here is derived from an EMBL/GenBank/DDBJ whole genome shotgun (WGS) entry which is preliminary data.</text>
</comment>
<feature type="chain" id="PRO_5034781894" evidence="3">
    <location>
        <begin position="21"/>
        <end position="131"/>
    </location>
</feature>